<feature type="transmembrane region" description="Helical" evidence="2">
    <location>
        <begin position="214"/>
        <end position="236"/>
    </location>
</feature>
<dbReference type="AlphaFoldDB" id="A0A7G7MK24"/>
<organism evidence="3 4">
    <name type="scientific">Pseudonocardia petroleophila</name>
    <dbReference type="NCBI Taxonomy" id="37331"/>
    <lineage>
        <taxon>Bacteria</taxon>
        <taxon>Bacillati</taxon>
        <taxon>Actinomycetota</taxon>
        <taxon>Actinomycetes</taxon>
        <taxon>Pseudonocardiales</taxon>
        <taxon>Pseudonocardiaceae</taxon>
        <taxon>Pseudonocardia</taxon>
    </lineage>
</organism>
<evidence type="ECO:0000256" key="1">
    <source>
        <dbReference type="SAM" id="MobiDB-lite"/>
    </source>
</evidence>
<dbReference type="PANTHER" id="PTHR37305:SF1">
    <property type="entry name" value="MEMBRANE PROTEIN"/>
    <property type="match status" value="1"/>
</dbReference>
<gene>
    <name evidence="3" type="ORF">H6H00_03705</name>
</gene>
<feature type="transmembrane region" description="Helical" evidence="2">
    <location>
        <begin position="85"/>
        <end position="109"/>
    </location>
</feature>
<keyword evidence="2" id="KW-0472">Membrane</keyword>
<dbReference type="PANTHER" id="PTHR37305">
    <property type="entry name" value="INTEGRAL MEMBRANE PROTEIN-RELATED"/>
    <property type="match status" value="1"/>
</dbReference>
<keyword evidence="2" id="KW-1133">Transmembrane helix</keyword>
<name>A0A7G7MK24_9PSEU</name>
<protein>
    <submittedName>
        <fullName evidence="3">ABC transporter permease</fullName>
    </submittedName>
</protein>
<dbReference type="KEGG" id="ppel:H6H00_03705"/>
<feature type="transmembrane region" description="Helical" evidence="2">
    <location>
        <begin position="130"/>
        <end position="161"/>
    </location>
</feature>
<feature type="transmembrane region" description="Helical" evidence="2">
    <location>
        <begin position="43"/>
        <end position="65"/>
    </location>
</feature>
<dbReference type="Pfam" id="PF12730">
    <property type="entry name" value="ABC2_membrane_4"/>
    <property type="match status" value="1"/>
</dbReference>
<evidence type="ECO:0000313" key="3">
    <source>
        <dbReference type="EMBL" id="QNG53135.1"/>
    </source>
</evidence>
<evidence type="ECO:0000256" key="2">
    <source>
        <dbReference type="SAM" id="Phobius"/>
    </source>
</evidence>
<feature type="transmembrane region" description="Helical" evidence="2">
    <location>
        <begin position="181"/>
        <end position="207"/>
    </location>
</feature>
<feature type="transmembrane region" description="Helical" evidence="2">
    <location>
        <begin position="268"/>
        <end position="287"/>
    </location>
</feature>
<proteinExistence type="predicted"/>
<sequence length="291" mass="29172">MSTATEGAPAVDAPRTDDPPRTAPLGRLLGAELRWVLRRPRTLVGLGLFALIPILISIGVAVAGSTGRGPGLITAIGGNGLVLPIAAMTLSLALLLPLAVSMAAADAIAGESAHGTLRGLLLSPVSRLRLVAMKAFGVLVVATLATLVVAVVGVVAGLVVVGGAEGQLVTLSGTAVGLGDALLRVGLVVVWVVGQLAAVGAVALAVSAVTEHPLVVLASVLGGLIVFGVLAAIPALEWLGPWLLTSGWGAGADALRDPLPLDGMIESSLRALCYVAVGMGLTTYRMLRRDA</sequence>
<dbReference type="EMBL" id="CP060131">
    <property type="protein sequence ID" value="QNG53135.1"/>
    <property type="molecule type" value="Genomic_DNA"/>
</dbReference>
<accession>A0A7G7MK24</accession>
<dbReference type="RefSeq" id="WP_185719963.1">
    <property type="nucleotide sequence ID" value="NZ_BAAAWI010000001.1"/>
</dbReference>
<dbReference type="Proteomes" id="UP000515728">
    <property type="component" value="Chromosome"/>
</dbReference>
<dbReference type="GO" id="GO:0140359">
    <property type="term" value="F:ABC-type transporter activity"/>
    <property type="evidence" value="ECO:0007669"/>
    <property type="project" value="InterPro"/>
</dbReference>
<keyword evidence="4" id="KW-1185">Reference proteome</keyword>
<dbReference type="GO" id="GO:0005886">
    <property type="term" value="C:plasma membrane"/>
    <property type="evidence" value="ECO:0007669"/>
    <property type="project" value="UniProtKB-SubCell"/>
</dbReference>
<feature type="region of interest" description="Disordered" evidence="1">
    <location>
        <begin position="1"/>
        <end position="23"/>
    </location>
</feature>
<keyword evidence="2" id="KW-0812">Transmembrane</keyword>
<reference evidence="3 4" key="1">
    <citation type="submission" date="2020-08" db="EMBL/GenBank/DDBJ databases">
        <authorList>
            <person name="Mo P."/>
        </authorList>
    </citation>
    <scope>NUCLEOTIDE SEQUENCE [LARGE SCALE GENOMIC DNA]</scope>
    <source>
        <strain evidence="3 4">CGMCC 4.1532</strain>
    </source>
</reference>
<evidence type="ECO:0000313" key="4">
    <source>
        <dbReference type="Proteomes" id="UP000515728"/>
    </source>
</evidence>